<dbReference type="Proteomes" id="UP000007962">
    <property type="component" value="Chromosome"/>
</dbReference>
<keyword evidence="1" id="KW-0812">Transmembrane</keyword>
<evidence type="ECO:0000313" key="3">
    <source>
        <dbReference type="Proteomes" id="UP000007962"/>
    </source>
</evidence>
<organism evidence="2 3">
    <name type="scientific">Beutenbergia cavernae (strain ATCC BAA-8 / DSM 12333 / CCUG 43141 / JCM 11478 / NBRC 16432 / NCIMB 13614 / HKI 0122)</name>
    <dbReference type="NCBI Taxonomy" id="471853"/>
    <lineage>
        <taxon>Bacteria</taxon>
        <taxon>Bacillati</taxon>
        <taxon>Actinomycetota</taxon>
        <taxon>Actinomycetes</taxon>
        <taxon>Micrococcales</taxon>
        <taxon>Beutenbergiaceae</taxon>
        <taxon>Beutenbergia</taxon>
    </lineage>
</organism>
<keyword evidence="1" id="KW-1133">Transmembrane helix</keyword>
<dbReference type="HOGENOM" id="CLU_205103_0_0_11"/>
<proteinExistence type="predicted"/>
<dbReference type="InterPro" id="IPR046177">
    <property type="entry name" value="DUF6186"/>
</dbReference>
<name>C5BZM1_BEUC1</name>
<gene>
    <name evidence="2" type="ordered locus">Bcav_0932</name>
</gene>
<feature type="transmembrane region" description="Helical" evidence="1">
    <location>
        <begin position="39"/>
        <end position="60"/>
    </location>
</feature>
<evidence type="ECO:0000256" key="1">
    <source>
        <dbReference type="SAM" id="Phobius"/>
    </source>
</evidence>
<feature type="transmembrane region" description="Helical" evidence="1">
    <location>
        <begin position="6"/>
        <end position="27"/>
    </location>
</feature>
<reference evidence="2 3" key="1">
    <citation type="journal article" date="2009" name="Stand. Genomic Sci.">
        <title>Complete genome sequence of Beutenbergia cavernae type strain (HKI 0122).</title>
        <authorList>
            <person name="Land M."/>
            <person name="Pukall R."/>
            <person name="Abt B."/>
            <person name="Goker M."/>
            <person name="Rohde M."/>
            <person name="Glavina Del Rio T."/>
            <person name="Tice H."/>
            <person name="Copeland A."/>
            <person name="Cheng J.F."/>
            <person name="Lucas S."/>
            <person name="Chen F."/>
            <person name="Nolan M."/>
            <person name="Bruce D."/>
            <person name="Goodwin L."/>
            <person name="Pitluck S."/>
            <person name="Ivanova N."/>
            <person name="Mavromatis K."/>
            <person name="Ovchinnikova G."/>
            <person name="Pati A."/>
            <person name="Chen A."/>
            <person name="Palaniappan K."/>
            <person name="Hauser L."/>
            <person name="Chang Y.J."/>
            <person name="Jefferies C.C."/>
            <person name="Saunders E."/>
            <person name="Brettin T."/>
            <person name="Detter J.C."/>
            <person name="Han C."/>
            <person name="Chain P."/>
            <person name="Bristow J."/>
            <person name="Eisen J.A."/>
            <person name="Markowitz V."/>
            <person name="Hugenholtz P."/>
            <person name="Kyrpides N.C."/>
            <person name="Klenk H.P."/>
            <person name="Lapidus A."/>
        </authorList>
    </citation>
    <scope>NUCLEOTIDE SEQUENCE [LARGE SCALE GENOMIC DNA]</scope>
    <source>
        <strain evidence="3">ATCC BAA-8 / DSM 12333 / NBRC 16432</strain>
    </source>
</reference>
<evidence type="ECO:0000313" key="2">
    <source>
        <dbReference type="EMBL" id="ACQ79193.1"/>
    </source>
</evidence>
<dbReference type="RefSeq" id="WP_012725973.1">
    <property type="nucleotide sequence ID" value="NC_012669.1"/>
</dbReference>
<sequence>MSAGAGVLVAGYAVLAAAAVVLAWVGRRRPDRVAPAGELLDVLLASRAARVLLVVFWWWLGWHFLVGPTLDTRITS</sequence>
<dbReference type="EMBL" id="CP001618">
    <property type="protein sequence ID" value="ACQ79193.1"/>
    <property type="molecule type" value="Genomic_DNA"/>
</dbReference>
<protein>
    <submittedName>
        <fullName evidence="2">Uncharacterized protein</fullName>
    </submittedName>
</protein>
<keyword evidence="3" id="KW-1185">Reference proteome</keyword>
<dbReference type="KEGG" id="bcv:Bcav_0932"/>
<dbReference type="Pfam" id="PF19684">
    <property type="entry name" value="DUF6186"/>
    <property type="match status" value="1"/>
</dbReference>
<dbReference type="AlphaFoldDB" id="C5BZM1"/>
<accession>C5BZM1</accession>
<dbReference type="STRING" id="471853.Bcav_0932"/>
<keyword evidence="1" id="KW-0472">Membrane</keyword>